<protein>
    <recommendedName>
        <fullName evidence="1">Non-canonical E2 ubiquitin-conjugating enzyme C-terminal domain-containing protein</fullName>
    </recommendedName>
</protein>
<reference evidence="2" key="1">
    <citation type="submission" date="2022-07" db="EMBL/GenBank/DDBJ databases">
        <title>Genome analysis of Parmales, a sister group of diatoms, reveals the evolutionary specialization of diatoms from phago-mixotrophs to photoautotrophs.</title>
        <authorList>
            <person name="Ban H."/>
            <person name="Sato S."/>
            <person name="Yoshikawa S."/>
            <person name="Kazumasa Y."/>
            <person name="Nakamura Y."/>
            <person name="Ichinomiya M."/>
            <person name="Saitoh K."/>
            <person name="Sato N."/>
            <person name="Blanc-Mathieu R."/>
            <person name="Endo H."/>
            <person name="Kuwata A."/>
            <person name="Ogata H."/>
        </authorList>
    </citation>
    <scope>NUCLEOTIDE SEQUENCE</scope>
</reference>
<proteinExistence type="predicted"/>
<evidence type="ECO:0000259" key="1">
    <source>
        <dbReference type="Pfam" id="PF09418"/>
    </source>
</evidence>
<keyword evidence="3" id="KW-1185">Reference proteome</keyword>
<accession>A0A9W7A072</accession>
<organism evidence="2 3">
    <name type="scientific">Triparma retinervis</name>
    <dbReference type="NCBI Taxonomy" id="2557542"/>
    <lineage>
        <taxon>Eukaryota</taxon>
        <taxon>Sar</taxon>
        <taxon>Stramenopiles</taxon>
        <taxon>Ochrophyta</taxon>
        <taxon>Bolidophyceae</taxon>
        <taxon>Parmales</taxon>
        <taxon>Triparmaceae</taxon>
        <taxon>Triparma</taxon>
    </lineage>
</organism>
<comment type="caution">
    <text evidence="2">The sequence shown here is derived from an EMBL/GenBank/DDBJ whole genome shotgun (WGS) entry which is preliminary data.</text>
</comment>
<dbReference type="PANTHER" id="PTHR31560:SF0">
    <property type="entry name" value="UPF0652 PROTEIN C22H10.08"/>
    <property type="match status" value="1"/>
</dbReference>
<name>A0A9W7A072_9STRA</name>
<dbReference type="PANTHER" id="PTHR31560">
    <property type="entry name" value="UPF0652 PROTEIN C16A11.03C-RELATED"/>
    <property type="match status" value="1"/>
</dbReference>
<sequence>MSLNELVGGRKIPKFCRDVPLRLNERERILLNVLISALTVSEYTDNVDVVSRRNKVGRIIDGILEACAIATGLGLCGAGDSSRSGLNAEMKEAAKRDPSDNQELLCEIFEVGRRNKILNPASMRDTYGKLMYLLQDSQSSSVNRGLQFGLWKELKMVSPFLEEGGAEDLLVDERLVDAVHPVMETDSSGERVSRDNIQRQVKKKRESAEELVAEYGAKTNLSEEEIRRAIDSIADAYTVVTQNVKPCKRMLALLKENFDSRQPDGKFSLQLKGSSRGGSSYGYGMGRFGFGGGGGGGNSSGATLSHSHDTQWTFVWQTLCLWIKIQQNMHSLWVAADADLLSTSSVYNLWNTGQGLNRVQSCPTVSRMMHNLLSATQSESKKSWVGLSVVHLGDRDVPNALVFIDKYTQVPRILQPIVDFIDGLDEFCANPKLKAYVDKQFKGQEVLKKKVLADYFKHGFDGSGDDGGSCIDGRLTSSWNWTSRIGKKSYYHAFLMSGFNGFDGEWK</sequence>
<dbReference type="InterPro" id="IPR018553">
    <property type="entry name" value="E2_Ub-conjug_enz"/>
</dbReference>
<evidence type="ECO:0000313" key="3">
    <source>
        <dbReference type="Proteomes" id="UP001165082"/>
    </source>
</evidence>
<dbReference type="EMBL" id="BRXZ01003713">
    <property type="protein sequence ID" value="GMH60420.1"/>
    <property type="molecule type" value="Genomic_DNA"/>
</dbReference>
<feature type="domain" description="Non-canonical E2 ubiquitin-conjugating enzyme C-terminal" evidence="1">
    <location>
        <begin position="18"/>
        <end position="277"/>
    </location>
</feature>
<dbReference type="InterPro" id="IPR057668">
    <property type="entry name" value="E2_Ub-conjug_enz_C"/>
</dbReference>
<gene>
    <name evidence="2" type="ORF">TrRE_jg468</name>
</gene>
<dbReference type="AlphaFoldDB" id="A0A9W7A072"/>
<dbReference type="OrthoDB" id="406045at2759"/>
<evidence type="ECO:0000313" key="2">
    <source>
        <dbReference type="EMBL" id="GMH60420.1"/>
    </source>
</evidence>
<dbReference type="Proteomes" id="UP001165082">
    <property type="component" value="Unassembled WGS sequence"/>
</dbReference>
<feature type="domain" description="Non-canonical E2 ubiquitin-conjugating enzyme C-terminal" evidence="1">
    <location>
        <begin position="299"/>
        <end position="504"/>
    </location>
</feature>
<dbReference type="Pfam" id="PF09418">
    <property type="entry name" value="DUF2009"/>
    <property type="match status" value="2"/>
</dbReference>